<evidence type="ECO:0000259" key="3">
    <source>
        <dbReference type="Pfam" id="PF12146"/>
    </source>
</evidence>
<dbReference type="PANTHER" id="PTHR22946:SF9">
    <property type="entry name" value="POLYKETIDE TRANSFERASE AF380"/>
    <property type="match status" value="1"/>
</dbReference>
<dbReference type="Pfam" id="PF12146">
    <property type="entry name" value="Hydrolase_4"/>
    <property type="match status" value="1"/>
</dbReference>
<dbReference type="EMBL" id="CP036434">
    <property type="protein sequence ID" value="QDV07671.1"/>
    <property type="molecule type" value="Genomic_DNA"/>
</dbReference>
<dbReference type="SUPFAM" id="SSF53474">
    <property type="entry name" value="alpha/beta-Hydrolases"/>
    <property type="match status" value="1"/>
</dbReference>
<dbReference type="OrthoDB" id="282214at2"/>
<sequence precursor="true">MLSNLALAAAALAAGAASAGPSASTSPLLPAAAVSDAVAAPAIAGDTVPDNATAVTISTKDGQLLSASYFAPKVSKKSTAPAPAALLIHDATNTRAAFEPLATYLQKKGFAVLSVDLRGHGDSVTAECDFDKADEKAKQNLWSLSMRDVDASADYLLAQDGIHSSNLSIFGIGAGAALAVRRASDDENVRSVILVDPEPVAFGYNVATGIAELGGLPTLIMTSKSKRDAAERLQEQAHKDNEGLEFVDISKLKVEGGDPLADSKLDTQAAAWLREKVMPKK</sequence>
<organism evidence="4 5">
    <name type="scientific">Saltatorellus ferox</name>
    <dbReference type="NCBI Taxonomy" id="2528018"/>
    <lineage>
        <taxon>Bacteria</taxon>
        <taxon>Pseudomonadati</taxon>
        <taxon>Planctomycetota</taxon>
        <taxon>Planctomycetia</taxon>
        <taxon>Planctomycetia incertae sedis</taxon>
        <taxon>Saltatorellus</taxon>
    </lineage>
</organism>
<proteinExistence type="predicted"/>
<protein>
    <submittedName>
        <fullName evidence="4">Alpha/beta hydrolase family protein</fullName>
    </submittedName>
</protein>
<evidence type="ECO:0000256" key="2">
    <source>
        <dbReference type="SAM" id="SignalP"/>
    </source>
</evidence>
<dbReference type="Gene3D" id="3.40.50.1820">
    <property type="entry name" value="alpha/beta hydrolase"/>
    <property type="match status" value="1"/>
</dbReference>
<dbReference type="RefSeq" id="WP_145198957.1">
    <property type="nucleotide sequence ID" value="NZ_CP036434.1"/>
</dbReference>
<dbReference type="InterPro" id="IPR050261">
    <property type="entry name" value="FrsA_esterase"/>
</dbReference>
<gene>
    <name evidence="4" type="ORF">Poly30_31990</name>
</gene>
<dbReference type="AlphaFoldDB" id="A0A518EUC4"/>
<accession>A0A518EUC4</accession>
<feature type="signal peptide" evidence="2">
    <location>
        <begin position="1"/>
        <end position="19"/>
    </location>
</feature>
<dbReference type="Proteomes" id="UP000320390">
    <property type="component" value="Chromosome"/>
</dbReference>
<name>A0A518EUC4_9BACT</name>
<evidence type="ECO:0000313" key="5">
    <source>
        <dbReference type="Proteomes" id="UP000320390"/>
    </source>
</evidence>
<dbReference type="PANTHER" id="PTHR22946">
    <property type="entry name" value="DIENELACTONE HYDROLASE DOMAIN-CONTAINING PROTEIN-RELATED"/>
    <property type="match status" value="1"/>
</dbReference>
<dbReference type="InterPro" id="IPR022742">
    <property type="entry name" value="Hydrolase_4"/>
</dbReference>
<reference evidence="4 5" key="1">
    <citation type="submission" date="2019-02" db="EMBL/GenBank/DDBJ databases">
        <title>Deep-cultivation of Planctomycetes and their phenomic and genomic characterization uncovers novel biology.</title>
        <authorList>
            <person name="Wiegand S."/>
            <person name="Jogler M."/>
            <person name="Boedeker C."/>
            <person name="Pinto D."/>
            <person name="Vollmers J."/>
            <person name="Rivas-Marin E."/>
            <person name="Kohn T."/>
            <person name="Peeters S.H."/>
            <person name="Heuer A."/>
            <person name="Rast P."/>
            <person name="Oberbeckmann S."/>
            <person name="Bunk B."/>
            <person name="Jeske O."/>
            <person name="Meyerdierks A."/>
            <person name="Storesund J.E."/>
            <person name="Kallscheuer N."/>
            <person name="Luecker S."/>
            <person name="Lage O.M."/>
            <person name="Pohl T."/>
            <person name="Merkel B.J."/>
            <person name="Hornburger P."/>
            <person name="Mueller R.-W."/>
            <person name="Bruemmer F."/>
            <person name="Labrenz M."/>
            <person name="Spormann A.M."/>
            <person name="Op den Camp H."/>
            <person name="Overmann J."/>
            <person name="Amann R."/>
            <person name="Jetten M.S.M."/>
            <person name="Mascher T."/>
            <person name="Medema M.H."/>
            <person name="Devos D.P."/>
            <person name="Kaster A.-K."/>
            <person name="Ovreas L."/>
            <person name="Rohde M."/>
            <person name="Galperin M.Y."/>
            <person name="Jogler C."/>
        </authorList>
    </citation>
    <scope>NUCLEOTIDE SEQUENCE [LARGE SCALE GENOMIC DNA]</scope>
    <source>
        <strain evidence="4 5">Poly30</strain>
    </source>
</reference>
<evidence type="ECO:0000313" key="4">
    <source>
        <dbReference type="EMBL" id="QDV07671.1"/>
    </source>
</evidence>
<keyword evidence="5" id="KW-1185">Reference proteome</keyword>
<dbReference type="GO" id="GO:0052689">
    <property type="term" value="F:carboxylic ester hydrolase activity"/>
    <property type="evidence" value="ECO:0007669"/>
    <property type="project" value="UniProtKB-ARBA"/>
</dbReference>
<dbReference type="InterPro" id="IPR029058">
    <property type="entry name" value="AB_hydrolase_fold"/>
</dbReference>
<keyword evidence="1 4" id="KW-0378">Hydrolase</keyword>
<evidence type="ECO:0000256" key="1">
    <source>
        <dbReference type="ARBA" id="ARBA00022801"/>
    </source>
</evidence>
<feature type="chain" id="PRO_5021877222" evidence="2">
    <location>
        <begin position="20"/>
        <end position="281"/>
    </location>
</feature>
<keyword evidence="2" id="KW-0732">Signal</keyword>
<feature type="domain" description="Serine aminopeptidase S33" evidence="3">
    <location>
        <begin position="84"/>
        <end position="197"/>
    </location>
</feature>